<keyword evidence="5 8" id="KW-0418">Kinase</keyword>
<keyword evidence="4 8" id="KW-0547">Nucleotide-binding</keyword>
<accession>A0ABU1UPF1</accession>
<evidence type="ECO:0000256" key="6">
    <source>
        <dbReference type="ARBA" id="ARBA00022840"/>
    </source>
</evidence>
<evidence type="ECO:0000256" key="3">
    <source>
        <dbReference type="ARBA" id="ARBA00022679"/>
    </source>
</evidence>
<dbReference type="InterPro" id="IPR006000">
    <property type="entry name" value="Xylulokinase"/>
</dbReference>
<proteinExistence type="inferred from homology"/>
<dbReference type="InterPro" id="IPR000577">
    <property type="entry name" value="Carb_kinase_FGGY"/>
</dbReference>
<dbReference type="NCBIfam" id="TIGR01312">
    <property type="entry name" value="XylB"/>
    <property type="match status" value="1"/>
</dbReference>
<dbReference type="InterPro" id="IPR018485">
    <property type="entry name" value="FGGY_C"/>
</dbReference>
<dbReference type="InterPro" id="IPR043129">
    <property type="entry name" value="ATPase_NBD"/>
</dbReference>
<dbReference type="PANTHER" id="PTHR43095:SF5">
    <property type="entry name" value="XYLULOSE KINASE"/>
    <property type="match status" value="1"/>
</dbReference>
<evidence type="ECO:0000256" key="7">
    <source>
        <dbReference type="ARBA" id="ARBA00023277"/>
    </source>
</evidence>
<organism evidence="13 14">
    <name type="scientific">Aeromicrobium panaciterrae</name>
    <dbReference type="NCBI Taxonomy" id="363861"/>
    <lineage>
        <taxon>Bacteria</taxon>
        <taxon>Bacillati</taxon>
        <taxon>Actinomycetota</taxon>
        <taxon>Actinomycetes</taxon>
        <taxon>Propionibacteriales</taxon>
        <taxon>Nocardioidaceae</taxon>
        <taxon>Aeromicrobium</taxon>
    </lineage>
</organism>
<dbReference type="InterPro" id="IPR050406">
    <property type="entry name" value="FGGY_Carb_Kinase"/>
</dbReference>
<keyword evidence="6 8" id="KW-0067">ATP-binding</keyword>
<sequence>MTLVIGVDSSTQSTKALLVDADSGAVLESQHAPHPTGTSVDPRGWLDAFDKASAGLVERAEAIAVGGQQHGMVALDDADSPVHDAILWNDTRSSQEALDLIEEMGGPAACAEAVGSVLVASFTSTKLRWLRDHEPDAAARTTRVLLPHDYVSRHIVGGGDPFTDRGDASGTGYFSTRDDAWRPDLAEAAIGHPVELPRIVASSEVAAVTASGLKVAAGTGDNMAAALALDLKPGDVVVSIGTSGVASAITNEPVSDPTGSVTGFADATSRFLPLVATINAARILELQSTLLGVDHDELARLALAAPSGANGLTVLPYYDGERTPSRPDATGTWAGLTTATTREDLARAAVEALLCSLADAIDHLSATTGTSPKRILMVGGAASNPAIRTLAPAIFGRPVTVPAPGEYVALGAARQAAWALAGTPEPPAWAPVASETYEAEPTPLVREAYALLRDRETI</sequence>
<dbReference type="GO" id="GO:0004856">
    <property type="term" value="F:D-xylulokinase activity"/>
    <property type="evidence" value="ECO:0007669"/>
    <property type="project" value="UniProtKB-EC"/>
</dbReference>
<feature type="active site" description="Proton acceptor" evidence="8">
    <location>
        <position position="221"/>
    </location>
</feature>
<dbReference type="SUPFAM" id="SSF53067">
    <property type="entry name" value="Actin-like ATPase domain"/>
    <property type="match status" value="2"/>
</dbReference>
<dbReference type="RefSeq" id="WP_309970001.1">
    <property type="nucleotide sequence ID" value="NZ_JAVDWH010000001.1"/>
</dbReference>
<evidence type="ECO:0000256" key="9">
    <source>
        <dbReference type="RuleBase" id="RU003733"/>
    </source>
</evidence>
<evidence type="ECO:0000313" key="14">
    <source>
        <dbReference type="Proteomes" id="UP001257739"/>
    </source>
</evidence>
<feature type="site" description="Important for activity" evidence="8">
    <location>
        <position position="8"/>
    </location>
</feature>
<evidence type="ECO:0000259" key="12">
    <source>
        <dbReference type="Pfam" id="PF02782"/>
    </source>
</evidence>
<dbReference type="EMBL" id="JAVDWH010000001">
    <property type="protein sequence ID" value="MDR7087034.1"/>
    <property type="molecule type" value="Genomic_DNA"/>
</dbReference>
<feature type="domain" description="Carbohydrate kinase FGGY C-terminal" evidence="12">
    <location>
        <begin position="237"/>
        <end position="420"/>
    </location>
</feature>
<comment type="similarity">
    <text evidence="1 8 9">Belongs to the FGGY kinase family.</text>
</comment>
<evidence type="ECO:0000256" key="10">
    <source>
        <dbReference type="RuleBase" id="RU364073"/>
    </source>
</evidence>
<name>A0ABU1UPF1_9ACTN</name>
<dbReference type="EC" id="2.7.1.17" evidence="8 10"/>
<dbReference type="InterPro" id="IPR018483">
    <property type="entry name" value="Carb_kinase_FGGY_CS"/>
</dbReference>
<evidence type="ECO:0000256" key="5">
    <source>
        <dbReference type="ARBA" id="ARBA00022777"/>
    </source>
</evidence>
<dbReference type="PROSITE" id="PS00445">
    <property type="entry name" value="FGGY_KINASES_2"/>
    <property type="match status" value="1"/>
</dbReference>
<keyword evidence="7 8" id="KW-0119">Carbohydrate metabolism</keyword>
<evidence type="ECO:0000256" key="8">
    <source>
        <dbReference type="HAMAP-Rule" id="MF_02220"/>
    </source>
</evidence>
<reference evidence="13 14" key="1">
    <citation type="submission" date="2023-07" db="EMBL/GenBank/DDBJ databases">
        <title>Sorghum-associated microbial communities from plants grown in Nebraska, USA.</title>
        <authorList>
            <person name="Schachtman D."/>
        </authorList>
    </citation>
    <scope>NUCLEOTIDE SEQUENCE [LARGE SCALE GENOMIC DNA]</scope>
    <source>
        <strain evidence="13 14">BE248</strain>
    </source>
</reference>
<comment type="caution">
    <text evidence="13">The sequence shown here is derived from an EMBL/GenBank/DDBJ whole genome shotgun (WGS) entry which is preliminary data.</text>
</comment>
<keyword evidence="2 8" id="KW-0859">Xylose metabolism</keyword>
<gene>
    <name evidence="8 10" type="primary">xylB</name>
    <name evidence="13" type="ORF">J2X11_001873</name>
</gene>
<keyword evidence="3 8" id="KW-0808">Transferase</keyword>
<evidence type="ECO:0000313" key="13">
    <source>
        <dbReference type="EMBL" id="MDR7087034.1"/>
    </source>
</evidence>
<evidence type="ECO:0000259" key="11">
    <source>
        <dbReference type="Pfam" id="PF00370"/>
    </source>
</evidence>
<dbReference type="Proteomes" id="UP001257739">
    <property type="component" value="Unassembled WGS sequence"/>
</dbReference>
<dbReference type="Gene3D" id="3.30.420.40">
    <property type="match status" value="2"/>
</dbReference>
<evidence type="ECO:0000256" key="2">
    <source>
        <dbReference type="ARBA" id="ARBA00022629"/>
    </source>
</evidence>
<dbReference type="InterPro" id="IPR018484">
    <property type="entry name" value="FGGY_N"/>
</dbReference>
<dbReference type="Pfam" id="PF00370">
    <property type="entry name" value="FGGY_N"/>
    <property type="match status" value="1"/>
</dbReference>
<comment type="function">
    <text evidence="8">Catalyzes the phosphorylation of D-xylulose to D-xylulose 5-phosphate.</text>
</comment>
<comment type="catalytic activity">
    <reaction evidence="8 10">
        <text>D-xylulose + ATP = D-xylulose 5-phosphate + ADP + H(+)</text>
        <dbReference type="Rhea" id="RHEA:10964"/>
        <dbReference type="ChEBI" id="CHEBI:15378"/>
        <dbReference type="ChEBI" id="CHEBI:17140"/>
        <dbReference type="ChEBI" id="CHEBI:30616"/>
        <dbReference type="ChEBI" id="CHEBI:57737"/>
        <dbReference type="ChEBI" id="CHEBI:456216"/>
        <dbReference type="EC" id="2.7.1.17"/>
    </reaction>
</comment>
<dbReference type="PROSITE" id="PS00933">
    <property type="entry name" value="FGGY_KINASES_1"/>
    <property type="match status" value="1"/>
</dbReference>
<protein>
    <recommendedName>
        <fullName evidence="8 10">Xylulose kinase</fullName>
        <shortName evidence="8 10">Xylulokinase</shortName>
        <ecNumber evidence="8 10">2.7.1.17</ecNumber>
    </recommendedName>
</protein>
<dbReference type="PANTHER" id="PTHR43095">
    <property type="entry name" value="SUGAR KINASE"/>
    <property type="match status" value="1"/>
</dbReference>
<feature type="domain" description="Carbohydrate kinase FGGY N-terminal" evidence="11">
    <location>
        <begin position="4"/>
        <end position="219"/>
    </location>
</feature>
<dbReference type="PIRSF" id="PIRSF000538">
    <property type="entry name" value="GlpK"/>
    <property type="match status" value="1"/>
</dbReference>
<evidence type="ECO:0000256" key="1">
    <source>
        <dbReference type="ARBA" id="ARBA00009156"/>
    </source>
</evidence>
<evidence type="ECO:0000256" key="4">
    <source>
        <dbReference type="ARBA" id="ARBA00022741"/>
    </source>
</evidence>
<dbReference type="Pfam" id="PF02782">
    <property type="entry name" value="FGGY_C"/>
    <property type="match status" value="1"/>
</dbReference>
<dbReference type="HAMAP" id="MF_02220">
    <property type="entry name" value="XylB"/>
    <property type="match status" value="1"/>
</dbReference>
<feature type="binding site" evidence="8">
    <location>
        <begin position="69"/>
        <end position="70"/>
    </location>
    <ligand>
        <name>substrate</name>
    </ligand>
</feature>
<keyword evidence="14" id="KW-1185">Reference proteome</keyword>